<evidence type="ECO:0000256" key="3">
    <source>
        <dbReference type="ARBA" id="ARBA00023163"/>
    </source>
</evidence>
<dbReference type="HOGENOM" id="CLU_047522_1_1_6"/>
<dbReference type="GO" id="GO:0003700">
    <property type="term" value="F:DNA-binding transcription factor activity"/>
    <property type="evidence" value="ECO:0007669"/>
    <property type="project" value="InterPro"/>
</dbReference>
<evidence type="ECO:0000313" key="5">
    <source>
        <dbReference type="EMBL" id="CCK76315.1"/>
    </source>
</evidence>
<dbReference type="InterPro" id="IPR018060">
    <property type="entry name" value="HTH_AraC"/>
</dbReference>
<sequence length="340" mass="38702">MSGGIAELRDSGILLQLAYQAMLELKLDVPLIFERCGVKAEILQDRNARTPHAAQNLFWQVLEEVSGDPHIGLHIAEKMPVYKGQVLQYLFLSSPTFGEGLNRSLNYQRLLSDATLATFEMVGDEASIRVSSSSEKVKDLRHLSEAVAIGLVRFFSYVTDGKFTLNRVHFTHQLEGDDREHKRMYGCDVSFGEAENRLFFSADILVIPSLHAEPELLHLHEKLASEHVAKLERQDVVARVNRIIGEILETGQVNLEQVASKLDIKPRTLRTRLAEANTNFNQLLADYRCNLAKRLLANTDETIDEIVYLTGFSEPSTFYRAFKRWTQVTPIEYRNQKKRV</sequence>
<reference evidence="5 6" key="1">
    <citation type="journal article" date="2013" name="Nat. Commun.">
        <title>Genome sequence and functional genomic analysis of the oil-degrading bacterium Oleispira antarctica.</title>
        <authorList>
            <person name="Kube M."/>
            <person name="Chernikova T.N."/>
            <person name="Al-Ramahi Y."/>
            <person name="Beloqui A."/>
            <person name="Lopez-Cortez N."/>
            <person name="Guazzaroni M.E."/>
            <person name="Heipieper H.J."/>
            <person name="Klages S."/>
            <person name="Kotsyurbenko O.R."/>
            <person name="Langer I."/>
            <person name="Nechitaylo T.Y."/>
            <person name="Lunsdorf H."/>
            <person name="Fernandez M."/>
            <person name="Juarez S."/>
            <person name="Ciordia S."/>
            <person name="Singer A."/>
            <person name="Kagan O."/>
            <person name="Egorova O."/>
            <person name="Petit P.A."/>
            <person name="Stogios P."/>
            <person name="Kim Y."/>
            <person name="Tchigvintsev A."/>
            <person name="Flick R."/>
            <person name="Denaro R."/>
            <person name="Genovese M."/>
            <person name="Albar J.P."/>
            <person name="Reva O.N."/>
            <person name="Martinez-Gomariz M."/>
            <person name="Tran H."/>
            <person name="Ferrer M."/>
            <person name="Savchenko A."/>
            <person name="Yakunin A.F."/>
            <person name="Yakimov M.M."/>
            <person name="Golyshina O.V."/>
            <person name="Reinhardt R."/>
            <person name="Golyshin P.N."/>
        </authorList>
    </citation>
    <scope>NUCLEOTIDE SEQUENCE [LARGE SCALE GENOMIC DNA]</scope>
</reference>
<evidence type="ECO:0000256" key="1">
    <source>
        <dbReference type="ARBA" id="ARBA00023015"/>
    </source>
</evidence>
<dbReference type="Pfam" id="PF12625">
    <property type="entry name" value="Arabinose_bd"/>
    <property type="match status" value="1"/>
</dbReference>
<dbReference type="Proteomes" id="UP000032749">
    <property type="component" value="Chromosome"/>
</dbReference>
<gene>
    <name evidence="5" type="ORF">OLEAN_C21390</name>
</gene>
<protein>
    <submittedName>
        <fullName evidence="5">Transcriptional regulator, AraC type</fullName>
    </submittedName>
</protein>
<keyword evidence="1" id="KW-0805">Transcription regulation</keyword>
<evidence type="ECO:0000256" key="2">
    <source>
        <dbReference type="ARBA" id="ARBA00023125"/>
    </source>
</evidence>
<keyword evidence="3" id="KW-0804">Transcription</keyword>
<accession>R4YNB5</accession>
<dbReference type="SMART" id="SM00342">
    <property type="entry name" value="HTH_ARAC"/>
    <property type="match status" value="1"/>
</dbReference>
<dbReference type="KEGG" id="oai:OLEAN_C21390"/>
<dbReference type="Gene3D" id="1.10.10.60">
    <property type="entry name" value="Homeodomain-like"/>
    <property type="match status" value="1"/>
</dbReference>
<feature type="domain" description="HTH araC/xylS-type" evidence="4">
    <location>
        <begin position="238"/>
        <end position="336"/>
    </location>
</feature>
<name>R4YNB5_OLEAN</name>
<dbReference type="GO" id="GO:0000976">
    <property type="term" value="F:transcription cis-regulatory region binding"/>
    <property type="evidence" value="ECO:0007669"/>
    <property type="project" value="TreeGrafter"/>
</dbReference>
<dbReference type="GO" id="GO:0005829">
    <property type="term" value="C:cytosol"/>
    <property type="evidence" value="ECO:0007669"/>
    <property type="project" value="TreeGrafter"/>
</dbReference>
<dbReference type="PATRIC" id="fig|698738.3.peg.2214"/>
<keyword evidence="2" id="KW-0238">DNA-binding</keyword>
<evidence type="ECO:0000259" key="4">
    <source>
        <dbReference type="PROSITE" id="PS01124"/>
    </source>
</evidence>
<keyword evidence="6" id="KW-1185">Reference proteome</keyword>
<evidence type="ECO:0000313" key="6">
    <source>
        <dbReference type="Proteomes" id="UP000032749"/>
    </source>
</evidence>
<dbReference type="Pfam" id="PF12833">
    <property type="entry name" value="HTH_18"/>
    <property type="match status" value="1"/>
</dbReference>
<dbReference type="InterPro" id="IPR032687">
    <property type="entry name" value="AraC-type_N"/>
</dbReference>
<dbReference type="AlphaFoldDB" id="R4YNB5"/>
<dbReference type="STRING" id="698738.OLEAN_C21390"/>
<dbReference type="InterPro" id="IPR009057">
    <property type="entry name" value="Homeodomain-like_sf"/>
</dbReference>
<dbReference type="EMBL" id="FO203512">
    <property type="protein sequence ID" value="CCK76315.1"/>
    <property type="molecule type" value="Genomic_DNA"/>
</dbReference>
<organism evidence="5 6">
    <name type="scientific">Oleispira antarctica RB-8</name>
    <dbReference type="NCBI Taxonomy" id="698738"/>
    <lineage>
        <taxon>Bacteria</taxon>
        <taxon>Pseudomonadati</taxon>
        <taxon>Pseudomonadota</taxon>
        <taxon>Gammaproteobacteria</taxon>
        <taxon>Oceanospirillales</taxon>
        <taxon>Oceanospirillaceae</taxon>
        <taxon>Oleispira</taxon>
    </lineage>
</organism>
<dbReference type="PANTHER" id="PTHR47894:SF1">
    <property type="entry name" value="HTH-TYPE TRANSCRIPTIONAL REGULATOR VQSM"/>
    <property type="match status" value="1"/>
</dbReference>
<dbReference type="PANTHER" id="PTHR47894">
    <property type="entry name" value="HTH-TYPE TRANSCRIPTIONAL REGULATOR GADX"/>
    <property type="match status" value="1"/>
</dbReference>
<dbReference type="SUPFAM" id="SSF46689">
    <property type="entry name" value="Homeodomain-like"/>
    <property type="match status" value="1"/>
</dbReference>
<proteinExistence type="predicted"/>
<dbReference type="PROSITE" id="PS01124">
    <property type="entry name" value="HTH_ARAC_FAMILY_2"/>
    <property type="match status" value="1"/>
</dbReference>